<dbReference type="Gene3D" id="1.20.1510.10">
    <property type="entry name" value="Cation efflux protein transmembrane domain"/>
    <property type="match status" value="1"/>
</dbReference>
<accession>A0A4Y9ENP4</accession>
<feature type="transmembrane region" description="Helical" evidence="6">
    <location>
        <begin position="162"/>
        <end position="181"/>
    </location>
</feature>
<feature type="transmembrane region" description="Helical" evidence="6">
    <location>
        <begin position="47"/>
        <end position="68"/>
    </location>
</feature>
<comment type="caution">
    <text evidence="8">The sequence shown here is derived from an EMBL/GenBank/DDBJ whole genome shotgun (WGS) entry which is preliminary data.</text>
</comment>
<dbReference type="OrthoDB" id="2388015at2"/>
<dbReference type="GO" id="GO:0006882">
    <property type="term" value="P:intracellular zinc ion homeostasis"/>
    <property type="evidence" value="ECO:0007669"/>
    <property type="project" value="TreeGrafter"/>
</dbReference>
<keyword evidence="3 6" id="KW-0812">Transmembrane</keyword>
<gene>
    <name evidence="8" type="ORF">EUV02_11025</name>
</gene>
<dbReference type="InterPro" id="IPR058533">
    <property type="entry name" value="Cation_efflux_TM"/>
</dbReference>
<dbReference type="InterPro" id="IPR050291">
    <property type="entry name" value="CDF_Transporter"/>
</dbReference>
<dbReference type="GO" id="GO:0015086">
    <property type="term" value="F:cadmium ion transmembrane transporter activity"/>
    <property type="evidence" value="ECO:0007669"/>
    <property type="project" value="TreeGrafter"/>
</dbReference>
<dbReference type="InterPro" id="IPR027469">
    <property type="entry name" value="Cation_efflux_TMD_sf"/>
</dbReference>
<feature type="transmembrane region" description="Helical" evidence="6">
    <location>
        <begin position="193"/>
        <end position="214"/>
    </location>
</feature>
<protein>
    <submittedName>
        <fullName evidence="8">Cation transporter</fullName>
    </submittedName>
</protein>
<feature type="transmembrane region" description="Helical" evidence="6">
    <location>
        <begin position="89"/>
        <end position="116"/>
    </location>
</feature>
<evidence type="ECO:0000313" key="9">
    <source>
        <dbReference type="Proteomes" id="UP000297737"/>
    </source>
</evidence>
<dbReference type="EMBL" id="SIHO01000002">
    <property type="protein sequence ID" value="TFU03672.1"/>
    <property type="molecule type" value="Genomic_DNA"/>
</dbReference>
<dbReference type="PANTHER" id="PTHR43840">
    <property type="entry name" value="MITOCHONDRIAL METAL TRANSPORTER 1-RELATED"/>
    <property type="match status" value="1"/>
</dbReference>
<feature type="domain" description="Cation efflux protein transmembrane" evidence="7">
    <location>
        <begin position="21"/>
        <end position="220"/>
    </location>
</feature>
<dbReference type="GO" id="GO:0015093">
    <property type="term" value="F:ferrous iron transmembrane transporter activity"/>
    <property type="evidence" value="ECO:0007669"/>
    <property type="project" value="TreeGrafter"/>
</dbReference>
<feature type="transmembrane region" description="Helical" evidence="6">
    <location>
        <begin position="20"/>
        <end position="41"/>
    </location>
</feature>
<dbReference type="PANTHER" id="PTHR43840:SF15">
    <property type="entry name" value="MITOCHONDRIAL METAL TRANSPORTER 1-RELATED"/>
    <property type="match status" value="1"/>
</dbReference>
<sequence length="311" mass="33805">MSLTRAHRALRLRSRLETRLLTLSIVLTALVAASGIVIGLLSGSMSILFDGMFSIIDAVMGMVTLTVAKLLVSEGNRRYQFGYWHFEPLVLGLQSCVLVLLYGYAFFNAVMAVLAGGTEIEFGLAVIYAAVVAVVCFAMYLVERRANARIESALLGLEAHSWLMSGLITSALLVAFVAASAMKGTAYERYVPYVDPAILAVLALLLLPIPLLAARRAFAEIFGITPPAYDADVREIVAEAVGRYGFASFTSYVAKVGRARFIEIYIVVPPGHPIRDIAEFDRIRHELGDAIGDPGPERWLTIVFTGDPSQT</sequence>
<keyword evidence="9" id="KW-1185">Reference proteome</keyword>
<evidence type="ECO:0000313" key="8">
    <source>
        <dbReference type="EMBL" id="TFU03672.1"/>
    </source>
</evidence>
<keyword evidence="5 6" id="KW-0472">Membrane</keyword>
<evidence type="ECO:0000256" key="1">
    <source>
        <dbReference type="ARBA" id="ARBA00004141"/>
    </source>
</evidence>
<evidence type="ECO:0000256" key="3">
    <source>
        <dbReference type="ARBA" id="ARBA00022692"/>
    </source>
</evidence>
<keyword evidence="2" id="KW-0813">Transport</keyword>
<name>A0A4Y9ENP4_9SPHN</name>
<feature type="transmembrane region" description="Helical" evidence="6">
    <location>
        <begin position="122"/>
        <end position="142"/>
    </location>
</feature>
<evidence type="ECO:0000259" key="7">
    <source>
        <dbReference type="Pfam" id="PF01545"/>
    </source>
</evidence>
<proteinExistence type="predicted"/>
<keyword evidence="4 6" id="KW-1133">Transmembrane helix</keyword>
<reference evidence="8 9" key="1">
    <citation type="submission" date="2019-02" db="EMBL/GenBank/DDBJ databases">
        <title>Polymorphobacter sp. isolated from the lake at the Tibet of China.</title>
        <authorList>
            <person name="Li A."/>
        </authorList>
    </citation>
    <scope>NUCLEOTIDE SEQUENCE [LARGE SCALE GENOMIC DNA]</scope>
    <source>
        <strain evidence="8 9">DJ1R-1</strain>
    </source>
</reference>
<evidence type="ECO:0000256" key="5">
    <source>
        <dbReference type="ARBA" id="ARBA00023136"/>
    </source>
</evidence>
<organism evidence="8 9">
    <name type="scientific">Glacieibacterium arshaanense</name>
    <dbReference type="NCBI Taxonomy" id="2511025"/>
    <lineage>
        <taxon>Bacteria</taxon>
        <taxon>Pseudomonadati</taxon>
        <taxon>Pseudomonadota</taxon>
        <taxon>Alphaproteobacteria</taxon>
        <taxon>Sphingomonadales</taxon>
        <taxon>Sphingosinicellaceae</taxon>
        <taxon>Glacieibacterium</taxon>
    </lineage>
</organism>
<dbReference type="AlphaFoldDB" id="A0A4Y9ENP4"/>
<dbReference type="GO" id="GO:0015341">
    <property type="term" value="F:zinc efflux antiporter activity"/>
    <property type="evidence" value="ECO:0007669"/>
    <property type="project" value="TreeGrafter"/>
</dbReference>
<dbReference type="Pfam" id="PF01545">
    <property type="entry name" value="Cation_efflux"/>
    <property type="match status" value="1"/>
</dbReference>
<evidence type="ECO:0000256" key="2">
    <source>
        <dbReference type="ARBA" id="ARBA00022448"/>
    </source>
</evidence>
<evidence type="ECO:0000256" key="4">
    <source>
        <dbReference type="ARBA" id="ARBA00022989"/>
    </source>
</evidence>
<evidence type="ECO:0000256" key="6">
    <source>
        <dbReference type="SAM" id="Phobius"/>
    </source>
</evidence>
<dbReference type="SUPFAM" id="SSF161111">
    <property type="entry name" value="Cation efflux protein transmembrane domain-like"/>
    <property type="match status" value="1"/>
</dbReference>
<dbReference type="RefSeq" id="WP_135246265.1">
    <property type="nucleotide sequence ID" value="NZ_SIHO01000002.1"/>
</dbReference>
<dbReference type="Proteomes" id="UP000297737">
    <property type="component" value="Unassembled WGS sequence"/>
</dbReference>
<dbReference type="GO" id="GO:0005886">
    <property type="term" value="C:plasma membrane"/>
    <property type="evidence" value="ECO:0007669"/>
    <property type="project" value="TreeGrafter"/>
</dbReference>
<comment type="subcellular location">
    <subcellularLocation>
        <location evidence="1">Membrane</location>
        <topology evidence="1">Multi-pass membrane protein</topology>
    </subcellularLocation>
</comment>